<protein>
    <submittedName>
        <fullName evidence="3">PEP-CTERM sorting domain-containing protein</fullName>
    </submittedName>
</protein>
<keyword evidence="1" id="KW-0732">Signal</keyword>
<evidence type="ECO:0000313" key="3">
    <source>
        <dbReference type="EMBL" id="MDC8758610.1"/>
    </source>
</evidence>
<name>A0ABT5K1R0_9BURK</name>
<feature type="signal peptide" evidence="1">
    <location>
        <begin position="1"/>
        <end position="26"/>
    </location>
</feature>
<comment type="caution">
    <text evidence="3">The sequence shown here is derived from an EMBL/GenBank/DDBJ whole genome shotgun (WGS) entry which is preliminary data.</text>
</comment>
<evidence type="ECO:0000256" key="1">
    <source>
        <dbReference type="SAM" id="SignalP"/>
    </source>
</evidence>
<dbReference type="NCBIfam" id="TIGR02595">
    <property type="entry name" value="PEP_CTERM"/>
    <property type="match status" value="1"/>
</dbReference>
<accession>A0ABT5K1R0</accession>
<keyword evidence="4" id="KW-1185">Reference proteome</keyword>
<dbReference type="InterPro" id="IPR013424">
    <property type="entry name" value="Ice-binding_C"/>
</dbReference>
<sequence length="205" mass="21680">MKQNFSLRSLAAASLLVCAAAAPAYAAVIDFDDIVVPPTSNHMDTTVLDYAYQGFTWSGGAGGYSWLVSPAAAAPYLSFPGVATHSGPNFAWTNGSSDVSLSASHTFNVDSFWARDLSGTDQAVAHGYLNGVEIFTRTLRMADTYQQFNLHFNGIDTLTLTNHGNLLIDDISISAVPEPTSYAMLLGGLALLGGIARRRKGAAAQ</sequence>
<organism evidence="3 4">
    <name type="scientific">Janthinobacterium fluminis</name>
    <dbReference type="NCBI Taxonomy" id="2987524"/>
    <lineage>
        <taxon>Bacteria</taxon>
        <taxon>Pseudomonadati</taxon>
        <taxon>Pseudomonadota</taxon>
        <taxon>Betaproteobacteria</taxon>
        <taxon>Burkholderiales</taxon>
        <taxon>Oxalobacteraceae</taxon>
        <taxon>Janthinobacterium</taxon>
    </lineage>
</organism>
<evidence type="ECO:0000313" key="4">
    <source>
        <dbReference type="Proteomes" id="UP001221208"/>
    </source>
</evidence>
<dbReference type="EMBL" id="JAQQXR010000005">
    <property type="protein sequence ID" value="MDC8758610.1"/>
    <property type="molecule type" value="Genomic_DNA"/>
</dbReference>
<reference evidence="3 4" key="1">
    <citation type="submission" date="2022-10" db="EMBL/GenBank/DDBJ databases">
        <title>Janthinobacterium sp. hw3 Genome sequencing.</title>
        <authorList>
            <person name="Park S."/>
        </authorList>
    </citation>
    <scope>NUCLEOTIDE SEQUENCE [LARGE SCALE GENOMIC DNA]</scope>
    <source>
        <strain evidence="4">hw3</strain>
    </source>
</reference>
<gene>
    <name evidence="3" type="ORF">OIK44_13590</name>
</gene>
<dbReference type="Proteomes" id="UP001221208">
    <property type="component" value="Unassembled WGS sequence"/>
</dbReference>
<dbReference type="Pfam" id="PF07589">
    <property type="entry name" value="PEP-CTERM"/>
    <property type="match status" value="1"/>
</dbReference>
<dbReference type="RefSeq" id="WP_273671306.1">
    <property type="nucleotide sequence ID" value="NZ_JAQQXR010000005.1"/>
</dbReference>
<feature type="domain" description="Ice-binding protein C-terminal" evidence="2">
    <location>
        <begin position="175"/>
        <end position="200"/>
    </location>
</feature>
<proteinExistence type="predicted"/>
<evidence type="ECO:0000259" key="2">
    <source>
        <dbReference type="Pfam" id="PF07589"/>
    </source>
</evidence>
<feature type="chain" id="PRO_5046271848" evidence="1">
    <location>
        <begin position="27"/>
        <end position="205"/>
    </location>
</feature>